<dbReference type="InterPro" id="IPR048279">
    <property type="entry name" value="MdtK-like"/>
</dbReference>
<feature type="transmembrane region" description="Helical" evidence="7">
    <location>
        <begin position="316"/>
        <end position="334"/>
    </location>
</feature>
<dbReference type="Proteomes" id="UP000018168">
    <property type="component" value="Unassembled WGS sequence"/>
</dbReference>
<dbReference type="PIRSF" id="PIRSF006603">
    <property type="entry name" value="DinF"/>
    <property type="match status" value="1"/>
</dbReference>
<dbReference type="NCBIfam" id="TIGR00797">
    <property type="entry name" value="matE"/>
    <property type="match status" value="1"/>
</dbReference>
<gene>
    <name evidence="8" type="ORF">BN578_02385</name>
</gene>
<evidence type="ECO:0000313" key="8">
    <source>
        <dbReference type="EMBL" id="CDC04416.1"/>
    </source>
</evidence>
<dbReference type="GO" id="GO:0005886">
    <property type="term" value="C:plasma membrane"/>
    <property type="evidence" value="ECO:0007669"/>
    <property type="project" value="UniProtKB-SubCell"/>
</dbReference>
<evidence type="ECO:0000256" key="6">
    <source>
        <dbReference type="ARBA" id="ARBA00023136"/>
    </source>
</evidence>
<evidence type="ECO:0000256" key="5">
    <source>
        <dbReference type="ARBA" id="ARBA00022989"/>
    </source>
</evidence>
<comment type="caution">
    <text evidence="8">The sequence shown here is derived from an EMBL/GenBank/DDBJ whole genome shotgun (WGS) entry which is preliminary data.</text>
</comment>
<feature type="transmembrane region" description="Helical" evidence="7">
    <location>
        <begin position="92"/>
        <end position="113"/>
    </location>
</feature>
<keyword evidence="5 7" id="KW-1133">Transmembrane helix</keyword>
<organism evidence="8 9">
    <name type="scientific">[Clostridium] leptum CAG:27</name>
    <dbReference type="NCBI Taxonomy" id="1263068"/>
    <lineage>
        <taxon>Bacteria</taxon>
        <taxon>Bacillati</taxon>
        <taxon>Bacillota</taxon>
        <taxon>Clostridia</taxon>
        <taxon>Eubacteriales</taxon>
        <taxon>Oscillospiraceae</taxon>
        <taxon>Oscillospiraceae incertae sedis</taxon>
    </lineage>
</organism>
<evidence type="ECO:0000256" key="3">
    <source>
        <dbReference type="ARBA" id="ARBA00022475"/>
    </source>
</evidence>
<evidence type="ECO:0000256" key="2">
    <source>
        <dbReference type="ARBA" id="ARBA00022448"/>
    </source>
</evidence>
<accession>R6NDX9</accession>
<proteinExistence type="predicted"/>
<feature type="transmembrane region" description="Helical" evidence="7">
    <location>
        <begin position="190"/>
        <end position="214"/>
    </location>
</feature>
<evidence type="ECO:0000256" key="1">
    <source>
        <dbReference type="ARBA" id="ARBA00004651"/>
    </source>
</evidence>
<evidence type="ECO:0000256" key="4">
    <source>
        <dbReference type="ARBA" id="ARBA00022692"/>
    </source>
</evidence>
<dbReference type="GO" id="GO:0015297">
    <property type="term" value="F:antiporter activity"/>
    <property type="evidence" value="ECO:0007669"/>
    <property type="project" value="InterPro"/>
</dbReference>
<reference evidence="8" key="1">
    <citation type="submission" date="2012-11" db="EMBL/GenBank/DDBJ databases">
        <title>Dependencies among metagenomic species, viruses, plasmids and units of genetic variation.</title>
        <authorList>
            <person name="Nielsen H.B."/>
            <person name="Almeida M."/>
            <person name="Juncker A.S."/>
            <person name="Rasmussen S."/>
            <person name="Li J."/>
            <person name="Sunagawa S."/>
            <person name="Plichta D."/>
            <person name="Gautier L."/>
            <person name="Le Chatelier E."/>
            <person name="Peletier E."/>
            <person name="Bonde I."/>
            <person name="Nielsen T."/>
            <person name="Manichanh C."/>
            <person name="Arumugam M."/>
            <person name="Batto J."/>
            <person name="Santos M.B.Q.D."/>
            <person name="Blom N."/>
            <person name="Borruel N."/>
            <person name="Burgdorf K.S."/>
            <person name="Boumezbeur F."/>
            <person name="Casellas F."/>
            <person name="Dore J."/>
            <person name="Guarner F."/>
            <person name="Hansen T."/>
            <person name="Hildebrand F."/>
            <person name="Kaas R.S."/>
            <person name="Kennedy S."/>
            <person name="Kristiansen K."/>
            <person name="Kultima J.R."/>
            <person name="Leonard P."/>
            <person name="Levenez F."/>
            <person name="Lund O."/>
            <person name="Moumen B."/>
            <person name="Le Paslier D."/>
            <person name="Pons N."/>
            <person name="Pedersen O."/>
            <person name="Prifti E."/>
            <person name="Qin J."/>
            <person name="Raes J."/>
            <person name="Tap J."/>
            <person name="Tims S."/>
            <person name="Ussery D.W."/>
            <person name="Yamada T."/>
            <person name="MetaHit consortium"/>
            <person name="Renault P."/>
            <person name="Sicheritz-Ponten T."/>
            <person name="Bork P."/>
            <person name="Wang J."/>
            <person name="Brunak S."/>
            <person name="Ehrlich S.D."/>
        </authorList>
    </citation>
    <scope>NUCLEOTIDE SEQUENCE [LARGE SCALE GENOMIC DNA]</scope>
</reference>
<keyword evidence="6 7" id="KW-0472">Membrane</keyword>
<feature type="transmembrane region" description="Helical" evidence="7">
    <location>
        <begin position="12"/>
        <end position="31"/>
    </location>
</feature>
<dbReference type="Pfam" id="PF01554">
    <property type="entry name" value="MatE"/>
    <property type="match status" value="2"/>
</dbReference>
<dbReference type="AlphaFoldDB" id="R6NDX9"/>
<feature type="transmembrane region" description="Helical" evidence="7">
    <location>
        <begin position="411"/>
        <end position="434"/>
    </location>
</feature>
<sequence length="449" mass="47727">MVKDMTVGSPTRLLVGFSVPMIIGNIFQQFYSMVDAIVVGKFVGVDALAAIGATGSFNYLILGFVIGLTSGFSVIIAQRFGAGDEVGVKRATAMSVLLSAAITVIITAVSMLLTEPVLTVMQTPENIMQDACGYMYVIFGGTAATLFFNLVSSVLRALGDSKTPLYILVVASVLNVLLDLLFVLKYNMGVIGTAYATVIAQAISCILCVIYIICKLPILRLKRSDFDFNGASCLQLLKMGLPTGGCASVTGIGGVVLQGAINGFGSDVVAAFTSGGRVENLMIQPAYSFGMASAAYVGQNLGARKMDRIQAGVRKSVVICIVICVALGLVEILFGEYLVQIFVSGEETVVIYYAKYYLIVSGIFLPVLALLNIYRNAVQGLGNGMIPLLCGVLELVSRVGVAWFLVEPLGYLGVCLASPVAWFTAFLLSGIYFYKILRNLRSDPSLTHG</sequence>
<dbReference type="GO" id="GO:0042910">
    <property type="term" value="F:xenobiotic transmembrane transporter activity"/>
    <property type="evidence" value="ECO:0007669"/>
    <property type="project" value="InterPro"/>
</dbReference>
<dbReference type="CDD" id="cd13138">
    <property type="entry name" value="MATE_yoeA_like"/>
    <property type="match status" value="1"/>
</dbReference>
<dbReference type="EMBL" id="CBEP010000050">
    <property type="protein sequence ID" value="CDC04416.1"/>
    <property type="molecule type" value="Genomic_DNA"/>
</dbReference>
<dbReference type="PANTHER" id="PTHR43549">
    <property type="entry name" value="MULTIDRUG RESISTANCE PROTEIN YPNP-RELATED"/>
    <property type="match status" value="1"/>
</dbReference>
<keyword evidence="2" id="KW-0813">Transport</keyword>
<comment type="subcellular location">
    <subcellularLocation>
        <location evidence="1">Cell membrane</location>
        <topology evidence="1">Multi-pass membrane protein</topology>
    </subcellularLocation>
</comment>
<keyword evidence="4 7" id="KW-0812">Transmembrane</keyword>
<feature type="transmembrane region" description="Helical" evidence="7">
    <location>
        <begin position="133"/>
        <end position="158"/>
    </location>
</feature>
<feature type="transmembrane region" description="Helical" evidence="7">
    <location>
        <begin position="386"/>
        <end position="405"/>
    </location>
</feature>
<dbReference type="InterPro" id="IPR002528">
    <property type="entry name" value="MATE_fam"/>
</dbReference>
<dbReference type="PANTHER" id="PTHR43549:SF3">
    <property type="entry name" value="MULTIDRUG RESISTANCE PROTEIN YPNP-RELATED"/>
    <property type="match status" value="1"/>
</dbReference>
<name>R6NDX9_9FIRM</name>
<dbReference type="InterPro" id="IPR052031">
    <property type="entry name" value="Membrane_Transporter-Flippase"/>
</dbReference>
<protein>
    <submittedName>
        <fullName evidence="8">MATE efflux family protein</fullName>
    </submittedName>
</protein>
<evidence type="ECO:0000256" key="7">
    <source>
        <dbReference type="SAM" id="Phobius"/>
    </source>
</evidence>
<evidence type="ECO:0000313" key="9">
    <source>
        <dbReference type="Proteomes" id="UP000018168"/>
    </source>
</evidence>
<keyword evidence="3" id="KW-1003">Cell membrane</keyword>
<feature type="transmembrane region" description="Helical" evidence="7">
    <location>
        <begin position="354"/>
        <end position="374"/>
    </location>
</feature>
<feature type="transmembrane region" description="Helical" evidence="7">
    <location>
        <begin position="165"/>
        <end position="184"/>
    </location>
</feature>